<dbReference type="InterPro" id="IPR011251">
    <property type="entry name" value="Luciferase-like_dom"/>
</dbReference>
<evidence type="ECO:0000256" key="4">
    <source>
        <dbReference type="ARBA" id="ARBA00023033"/>
    </source>
</evidence>
<dbReference type="Pfam" id="PF00296">
    <property type="entry name" value="Bac_luciferase"/>
    <property type="match status" value="1"/>
</dbReference>
<keyword evidence="3" id="KW-0560">Oxidoreductase</keyword>
<dbReference type="GO" id="GO:0046306">
    <property type="term" value="P:alkanesulfonate catabolic process"/>
    <property type="evidence" value="ECO:0007669"/>
    <property type="project" value="TreeGrafter"/>
</dbReference>
<evidence type="ECO:0000313" key="9">
    <source>
        <dbReference type="EMBL" id="CAB5014231.1"/>
    </source>
</evidence>
<gene>
    <name evidence="6" type="ORF">UFOPK2683_01643</name>
    <name evidence="7" type="ORF">UFOPK3605_00350</name>
    <name evidence="8" type="ORF">UFOPK3897_00175</name>
    <name evidence="9" type="ORF">UFOPK4121_00228</name>
</gene>
<dbReference type="NCBIfam" id="TIGR03621">
    <property type="entry name" value="F420_MSMEG_2516"/>
    <property type="match status" value="1"/>
</dbReference>
<protein>
    <submittedName>
        <fullName evidence="7">Unannotated protein</fullName>
    </submittedName>
</protein>
<dbReference type="InterPro" id="IPR036661">
    <property type="entry name" value="Luciferase-like_sf"/>
</dbReference>
<dbReference type="EMBL" id="CAEZYK010000149">
    <property type="protein sequence ID" value="CAB4737047.1"/>
    <property type="molecule type" value="Genomic_DNA"/>
</dbReference>
<dbReference type="EMBL" id="CAFBMM010000008">
    <property type="protein sequence ID" value="CAB4898596.1"/>
    <property type="molecule type" value="Genomic_DNA"/>
</dbReference>
<proteinExistence type="predicted"/>
<evidence type="ECO:0000313" key="6">
    <source>
        <dbReference type="EMBL" id="CAB4737047.1"/>
    </source>
</evidence>
<dbReference type="InterPro" id="IPR019923">
    <property type="entry name" value="Lucif-like_OxRdtase_MSMEG_2516"/>
</dbReference>
<feature type="domain" description="Luciferase-like" evidence="5">
    <location>
        <begin position="14"/>
        <end position="214"/>
    </location>
</feature>
<keyword evidence="1" id="KW-0285">Flavoprotein</keyword>
<keyword evidence="2" id="KW-0288">FMN</keyword>
<evidence type="ECO:0000256" key="1">
    <source>
        <dbReference type="ARBA" id="ARBA00022630"/>
    </source>
</evidence>
<dbReference type="SUPFAM" id="SSF51679">
    <property type="entry name" value="Bacterial luciferase-like"/>
    <property type="match status" value="1"/>
</dbReference>
<dbReference type="PANTHER" id="PTHR42847">
    <property type="entry name" value="ALKANESULFONATE MONOOXYGENASE"/>
    <property type="match status" value="1"/>
</dbReference>
<evidence type="ECO:0000256" key="3">
    <source>
        <dbReference type="ARBA" id="ARBA00023002"/>
    </source>
</evidence>
<evidence type="ECO:0000256" key="2">
    <source>
        <dbReference type="ARBA" id="ARBA00022643"/>
    </source>
</evidence>
<accession>A0A6J7FT61</accession>
<evidence type="ECO:0000313" key="7">
    <source>
        <dbReference type="EMBL" id="CAB4898596.1"/>
    </source>
</evidence>
<evidence type="ECO:0000259" key="5">
    <source>
        <dbReference type="Pfam" id="PF00296"/>
    </source>
</evidence>
<dbReference type="GO" id="GO:0008726">
    <property type="term" value="F:alkanesulfonate monooxygenase activity"/>
    <property type="evidence" value="ECO:0007669"/>
    <property type="project" value="TreeGrafter"/>
</dbReference>
<keyword evidence="4" id="KW-0503">Monooxygenase</keyword>
<dbReference type="EMBL" id="CAFBOF010000002">
    <property type="protein sequence ID" value="CAB4968971.1"/>
    <property type="molecule type" value="Genomic_DNA"/>
</dbReference>
<dbReference type="Gene3D" id="3.20.20.30">
    <property type="entry name" value="Luciferase-like domain"/>
    <property type="match status" value="1"/>
</dbReference>
<dbReference type="EMBL" id="CAFBPQ010000003">
    <property type="protein sequence ID" value="CAB5014231.1"/>
    <property type="molecule type" value="Genomic_DNA"/>
</dbReference>
<dbReference type="PANTHER" id="PTHR42847:SF4">
    <property type="entry name" value="ALKANESULFONATE MONOOXYGENASE-RELATED"/>
    <property type="match status" value="1"/>
</dbReference>
<reference evidence="7" key="1">
    <citation type="submission" date="2020-05" db="EMBL/GenBank/DDBJ databases">
        <authorList>
            <person name="Chiriac C."/>
            <person name="Salcher M."/>
            <person name="Ghai R."/>
            <person name="Kavagutti S V."/>
        </authorList>
    </citation>
    <scope>NUCLEOTIDE SEQUENCE</scope>
</reference>
<dbReference type="AlphaFoldDB" id="A0A6J7FT61"/>
<evidence type="ECO:0000313" key="8">
    <source>
        <dbReference type="EMBL" id="CAB4968971.1"/>
    </source>
</evidence>
<sequence>MAHDRKFRFGVQVSGLSAAGQNAHKYGAKDWQEMARKVEALGYSTLFMPDHFIDTELAPMVGIAFAAAATTTLKVGHLVLGNDYKHPAITAKEAATIDLLSDGRVELGIGAGWMKVDYDALGLTYDRPGVRIERLEEALAIINGAWGSESFSFSGEHYQITNYNGLPKPVQKPRPPIVIGGGGQRLLGLAGREADIVGINPNLRAGEIGVEAVRDSLADITAQKIQWVRDGAGNRYDDLELQIRYFLASVTDDASGFAEVMAPNFGISADEALNSGVALVGSIDECADILRARREAWDVSYIVFGHDNFEEFAPLVAQLAGT</sequence>
<name>A0A6J7FT61_9ZZZZ</name>
<organism evidence="7">
    <name type="scientific">freshwater metagenome</name>
    <dbReference type="NCBI Taxonomy" id="449393"/>
    <lineage>
        <taxon>unclassified sequences</taxon>
        <taxon>metagenomes</taxon>
        <taxon>ecological metagenomes</taxon>
    </lineage>
</organism>
<dbReference type="InterPro" id="IPR050172">
    <property type="entry name" value="SsuD_RutA_monooxygenase"/>
</dbReference>